<protein>
    <submittedName>
        <fullName evidence="1">Uncharacterized protein</fullName>
    </submittedName>
</protein>
<proteinExistence type="predicted"/>
<organism evidence="1 2">
    <name type="scientific">Naganishia cerealis</name>
    <dbReference type="NCBI Taxonomy" id="610337"/>
    <lineage>
        <taxon>Eukaryota</taxon>
        <taxon>Fungi</taxon>
        <taxon>Dikarya</taxon>
        <taxon>Basidiomycota</taxon>
        <taxon>Agaricomycotina</taxon>
        <taxon>Tremellomycetes</taxon>
        <taxon>Filobasidiales</taxon>
        <taxon>Filobasidiaceae</taxon>
        <taxon>Naganishia</taxon>
    </lineage>
</organism>
<evidence type="ECO:0000313" key="2">
    <source>
        <dbReference type="Proteomes" id="UP001241377"/>
    </source>
</evidence>
<dbReference type="EMBL" id="JASBWR010000059">
    <property type="protein sequence ID" value="KAJ9101328.1"/>
    <property type="molecule type" value="Genomic_DNA"/>
</dbReference>
<gene>
    <name evidence="1" type="ORF">QFC19_005298</name>
</gene>
<reference evidence="1" key="1">
    <citation type="submission" date="2023-04" db="EMBL/GenBank/DDBJ databases">
        <title>Draft Genome sequencing of Naganishia species isolated from polar environments using Oxford Nanopore Technology.</title>
        <authorList>
            <person name="Leo P."/>
            <person name="Venkateswaran K."/>
        </authorList>
    </citation>
    <scope>NUCLEOTIDE SEQUENCE</scope>
    <source>
        <strain evidence="1">MNA-CCFEE 5261</strain>
    </source>
</reference>
<keyword evidence="2" id="KW-1185">Reference proteome</keyword>
<evidence type="ECO:0000313" key="1">
    <source>
        <dbReference type="EMBL" id="KAJ9101328.1"/>
    </source>
</evidence>
<accession>A0ACC2VQE8</accession>
<dbReference type="Proteomes" id="UP001241377">
    <property type="component" value="Unassembled WGS sequence"/>
</dbReference>
<comment type="caution">
    <text evidence="1">The sequence shown here is derived from an EMBL/GenBank/DDBJ whole genome shotgun (WGS) entry which is preliminary data.</text>
</comment>
<name>A0ACC2VQE8_9TREE</name>
<sequence>MDSDDLTASHWDDILAPRENEFNGFGSTYVPPPVTNGFSDLIDSPFGARKDSESDEDEDNENENGENDEENDHPELEHGSPSLQGYSSIANLQQEQLNDIRHTQRSEQTSHLISELTQDLKESSLEAPEVTSPTRIDPRESLFADKGSPLRLKTSSDSPTQPPLASHLSPRRSSEIKQGHRLFSAPRPRKYSSKLVAKHLAENSGEEREPALADPLRATDDNNEKDAHSVKSNSRAEALVQEADAPLYDVAHTPLSPAKPQVSPTGQKPSSKKESPEPTLNITVGDPMKVGDIATAHIVYSIRTQVLDSPHFPPDSDSFTVSRRYKDFRWIYHQLQNNHPGKIIPPPPTKQTYIGRFNENFIEGRRLSLEKMLSRIAHVPQLRDDPDFVCFLLSEDFLKDAKERERLSGTTQLHDNDEHDERGAGSRSDSVADVGSAASSIGGSVVASASAVGTVGTGFMSLFSMNSKVDEPDSFFTDKKTYIDDLETNLKALYKSLDTIAAQRIDLVSLADEILIVSKELAAVEILKTTSDLLSAFGDVHQKLRDNIDRVNLQDLLTLSFTIEEYLRIIGSINHVFEARSKIYQLCVSFKQELAKKQTQLEKTNQRNKLQQEKVGLLKFEVDKLQLRVTVTEKLFEQMSETFKEELENFEFERIDDFRNSVEIFIEGSIESQKESIELWETFYERQGLEAVGK</sequence>